<name>A0A5C8NVG9_9BACI</name>
<accession>A0A5C8NVG9</accession>
<gene>
    <name evidence="1" type="ORF">FHP05_08415</name>
</gene>
<dbReference type="EMBL" id="VDUW01000004">
    <property type="protein sequence ID" value="TXL65149.1"/>
    <property type="molecule type" value="Genomic_DNA"/>
</dbReference>
<proteinExistence type="predicted"/>
<dbReference type="OrthoDB" id="2821454at2"/>
<protein>
    <recommendedName>
        <fullName evidence="3">DUF4901 domain-containing protein</fullName>
    </recommendedName>
</protein>
<keyword evidence="2" id="KW-1185">Reference proteome</keyword>
<evidence type="ECO:0008006" key="3">
    <source>
        <dbReference type="Google" id="ProtNLM"/>
    </source>
</evidence>
<organism evidence="1 2">
    <name type="scientific">Cerasibacillus terrae</name>
    <dbReference type="NCBI Taxonomy" id="2498845"/>
    <lineage>
        <taxon>Bacteria</taxon>
        <taxon>Bacillati</taxon>
        <taxon>Bacillota</taxon>
        <taxon>Bacilli</taxon>
        <taxon>Bacillales</taxon>
        <taxon>Bacillaceae</taxon>
        <taxon>Cerasibacillus</taxon>
    </lineage>
</organism>
<dbReference type="Proteomes" id="UP000321574">
    <property type="component" value="Unassembled WGS sequence"/>
</dbReference>
<sequence length="361" mass="42441">MTDGRKWLSYITYEKDITIQPSEEIIEFFYGAEVIGTLHLDEEGFPSGYYSYYEANQYPAMTEGDFLARLREFEKEIIDMFDDSYCYRVVSRHLDGGFYVEYRKMIDGHPLIIETIDAYFREDGILYQLDFPTRDVSFNMTLAEINEMKLKEEYVDCLPLKIKLQYINHQLYENGDDRFHYVYEIGNNAPFIGNDGVEQMDEEEEISMFESSLTTDDTVFIEIARKKLKEIMPDICVSEVGKDETDEDMTIYFERLLENVSLDLHVQVTIDKKERVMTGLYVNEDCYALGTLPEGEFLSKEEAKKHLLNNIRVIPNWTYDEEEDSRLTRFWDIEAPYAMDAVSGEPFILRSDRVIKEGVRK</sequence>
<evidence type="ECO:0000313" key="1">
    <source>
        <dbReference type="EMBL" id="TXL65149.1"/>
    </source>
</evidence>
<dbReference type="RefSeq" id="WP_147667020.1">
    <property type="nucleotide sequence ID" value="NZ_VDUW01000004.1"/>
</dbReference>
<evidence type="ECO:0000313" key="2">
    <source>
        <dbReference type="Proteomes" id="UP000321574"/>
    </source>
</evidence>
<dbReference type="AlphaFoldDB" id="A0A5C8NVG9"/>
<comment type="caution">
    <text evidence="1">The sequence shown here is derived from an EMBL/GenBank/DDBJ whole genome shotgun (WGS) entry which is preliminary data.</text>
</comment>
<reference evidence="1 2" key="1">
    <citation type="submission" date="2019-06" db="EMBL/GenBank/DDBJ databases">
        <title>Cerasibacillus sp. nov., isolated from maize field.</title>
        <authorList>
            <person name="Lin S.-Y."/>
            <person name="Tsai C.-F."/>
            <person name="Young C.-C."/>
        </authorList>
    </citation>
    <scope>NUCLEOTIDE SEQUENCE [LARGE SCALE GENOMIC DNA]</scope>
    <source>
        <strain evidence="1 2">CC-CFT480</strain>
    </source>
</reference>